<feature type="domain" description="Amidohydrolase-related" evidence="1">
    <location>
        <begin position="101"/>
        <end position="448"/>
    </location>
</feature>
<name>A0A395JRE7_9GAMM</name>
<accession>A0A395JRE7</accession>
<sequence>MTSAKSLLKRSVQFTLALLVSFAAFLVFAVLAARLDSPSDLPQVDNKQGLLIDSVSIVDVATGTVVPDQQLLIRHGLIEDIRAANSTAPSNYQLIDGKGAFVVPGLIDMHTHIYDRKDLVTSLAYGVTSVRNLRGLPMHLRWREELQSNTWLGANLYTSSPVLDRPEHAHLMQQAVSDPQHARELVRQFHADGYDLLKIYNDIEPDILSAIIDEALIQHMPIAKHGPFGAVPASGKEFNLGDIQSMQSLEHVEEIFQTVLRFNYDTEALQRYIQKLKQTGSFVTPTLATFDHLTQLSAHKQAYVKAQPIHRINPFFRFLNEQFAIQRWLQADQAQIDWNFKERNILFKITQQLAINSVPLLVGSDQGTMYMTAGISTHLEMALMQEAGIDPATILRSATLNAATAMHMEQTTGSVARNKIADLALVTANPLTDITHLTKPMAVVKQGQWLGESALAELIASGAQPSHWYPSFGRFIEDIVTRSYL</sequence>
<dbReference type="InParanoid" id="A0A395JRE7"/>
<organism evidence="2 3">
    <name type="scientific">Arenicella xantha</name>
    <dbReference type="NCBI Taxonomy" id="644221"/>
    <lineage>
        <taxon>Bacteria</taxon>
        <taxon>Pseudomonadati</taxon>
        <taxon>Pseudomonadota</taxon>
        <taxon>Gammaproteobacteria</taxon>
        <taxon>Arenicellales</taxon>
        <taxon>Arenicellaceae</taxon>
        <taxon>Arenicella</taxon>
    </lineage>
</organism>
<dbReference type="PANTHER" id="PTHR43135">
    <property type="entry name" value="ALPHA-D-RIBOSE 1-METHYLPHOSPHONATE 5-TRIPHOSPHATE DIPHOSPHATASE"/>
    <property type="match status" value="1"/>
</dbReference>
<dbReference type="RefSeq" id="WP_113952733.1">
    <property type="nucleotide sequence ID" value="NZ_QNRT01000001.1"/>
</dbReference>
<evidence type="ECO:0000313" key="2">
    <source>
        <dbReference type="EMBL" id="RBP53135.1"/>
    </source>
</evidence>
<proteinExistence type="predicted"/>
<dbReference type="Proteomes" id="UP000253083">
    <property type="component" value="Unassembled WGS sequence"/>
</dbReference>
<dbReference type="PANTHER" id="PTHR43135:SF3">
    <property type="entry name" value="ALPHA-D-RIBOSE 1-METHYLPHOSPHONATE 5-TRIPHOSPHATE DIPHOSPHATASE"/>
    <property type="match status" value="1"/>
</dbReference>
<evidence type="ECO:0000259" key="1">
    <source>
        <dbReference type="Pfam" id="PF01979"/>
    </source>
</evidence>
<dbReference type="GO" id="GO:0016810">
    <property type="term" value="F:hydrolase activity, acting on carbon-nitrogen (but not peptide) bonds"/>
    <property type="evidence" value="ECO:0007669"/>
    <property type="project" value="InterPro"/>
</dbReference>
<dbReference type="InterPro" id="IPR032466">
    <property type="entry name" value="Metal_Hydrolase"/>
</dbReference>
<keyword evidence="3" id="KW-1185">Reference proteome</keyword>
<dbReference type="InterPro" id="IPR051781">
    <property type="entry name" value="Metallo-dep_Hydrolase"/>
</dbReference>
<dbReference type="OrthoDB" id="6190564at2"/>
<dbReference type="EMBL" id="QNRT01000001">
    <property type="protein sequence ID" value="RBP53135.1"/>
    <property type="molecule type" value="Genomic_DNA"/>
</dbReference>
<keyword evidence="2" id="KW-0378">Hydrolase</keyword>
<dbReference type="InterPro" id="IPR006680">
    <property type="entry name" value="Amidohydro-rel"/>
</dbReference>
<dbReference type="SUPFAM" id="SSF51556">
    <property type="entry name" value="Metallo-dependent hydrolases"/>
    <property type="match status" value="1"/>
</dbReference>
<gene>
    <name evidence="2" type="ORF">DFR28_101520</name>
</gene>
<dbReference type="Pfam" id="PF01979">
    <property type="entry name" value="Amidohydro_1"/>
    <property type="match status" value="1"/>
</dbReference>
<dbReference type="SUPFAM" id="SSF51338">
    <property type="entry name" value="Composite domain of metallo-dependent hydrolases"/>
    <property type="match status" value="1"/>
</dbReference>
<dbReference type="AlphaFoldDB" id="A0A395JRE7"/>
<dbReference type="Gene3D" id="3.40.50.10910">
    <property type="entry name" value="Amidohydrolase"/>
    <property type="match status" value="1"/>
</dbReference>
<protein>
    <submittedName>
        <fullName evidence="2">Amidohydrolase family protein</fullName>
    </submittedName>
</protein>
<dbReference type="Gene3D" id="1.20.58.520">
    <property type="entry name" value="Amidohydrolase"/>
    <property type="match status" value="1"/>
</dbReference>
<comment type="caution">
    <text evidence="2">The sequence shown here is derived from an EMBL/GenBank/DDBJ whole genome shotgun (WGS) entry which is preliminary data.</text>
</comment>
<dbReference type="Gene3D" id="3.30.110.90">
    <property type="entry name" value="Amidohydrolase"/>
    <property type="match status" value="1"/>
</dbReference>
<evidence type="ECO:0000313" key="3">
    <source>
        <dbReference type="Proteomes" id="UP000253083"/>
    </source>
</evidence>
<dbReference type="Gene3D" id="2.30.40.10">
    <property type="entry name" value="Urease, subunit C, domain 1"/>
    <property type="match status" value="1"/>
</dbReference>
<reference evidence="2 3" key="1">
    <citation type="submission" date="2018-06" db="EMBL/GenBank/DDBJ databases">
        <title>Genomic Encyclopedia of Type Strains, Phase IV (KMG-IV): sequencing the most valuable type-strain genomes for metagenomic binning, comparative biology and taxonomic classification.</title>
        <authorList>
            <person name="Goeker M."/>
        </authorList>
    </citation>
    <scope>NUCLEOTIDE SEQUENCE [LARGE SCALE GENOMIC DNA]</scope>
    <source>
        <strain evidence="2 3">DSM 24032</strain>
    </source>
</reference>
<dbReference type="InterPro" id="IPR011059">
    <property type="entry name" value="Metal-dep_hydrolase_composite"/>
</dbReference>